<dbReference type="Proteomes" id="UP000253099">
    <property type="component" value="Unassembled WGS sequence"/>
</dbReference>
<proteinExistence type="predicted"/>
<name>A0A366M8L1_9EURY</name>
<organism evidence="1 2">
    <name type="scientific">Candidatus Methanobinarius endosymbioticus</name>
    <dbReference type="NCBI Taxonomy" id="2006182"/>
    <lineage>
        <taxon>Archaea</taxon>
        <taxon>Methanobacteriati</taxon>
        <taxon>Methanobacteriota</taxon>
        <taxon>Methanomada group</taxon>
        <taxon>Methanobacteria</taxon>
        <taxon>Methanobacteriales</taxon>
        <taxon>Methanobacteriaceae</taxon>
        <taxon>Candidatus Methanobinarius</taxon>
    </lineage>
</organism>
<accession>A0A366M8L1</accession>
<sequence length="41" mass="4634">MTTNREIANDKNLLPFFEVTLILPNGTIITGALEIHLLAYY</sequence>
<evidence type="ECO:0000313" key="1">
    <source>
        <dbReference type="EMBL" id="RBQ22525.1"/>
    </source>
</evidence>
<reference evidence="1 2" key="1">
    <citation type="submission" date="2018-06" db="EMBL/GenBank/DDBJ databases">
        <title>Genomic insight into two independent archaeal endosymbiosis events.</title>
        <authorList>
            <person name="Lind A.E."/>
            <person name="Lewis W.H."/>
            <person name="Spang A."/>
            <person name="Guy L."/>
            <person name="Embley M.T."/>
            <person name="Ettema T.J.G."/>
        </authorList>
    </citation>
    <scope>NUCLEOTIDE SEQUENCE [LARGE SCALE GENOMIC DNA]</scope>
    <source>
        <strain evidence="1">NOE</strain>
    </source>
</reference>
<comment type="caution">
    <text evidence="1">The sequence shown here is derived from an EMBL/GenBank/DDBJ whole genome shotgun (WGS) entry which is preliminary data.</text>
</comment>
<dbReference type="AlphaFoldDB" id="A0A366M8L1"/>
<dbReference type="EMBL" id="NIZT01000062">
    <property type="protein sequence ID" value="RBQ22525.1"/>
    <property type="molecule type" value="Genomic_DNA"/>
</dbReference>
<evidence type="ECO:0000313" key="2">
    <source>
        <dbReference type="Proteomes" id="UP000253099"/>
    </source>
</evidence>
<gene>
    <name evidence="1" type="ORF">ALNOE001_19060</name>
</gene>
<protein>
    <submittedName>
        <fullName evidence="1">Uncharacterized protein</fullName>
    </submittedName>
</protein>
<keyword evidence="2" id="KW-1185">Reference proteome</keyword>